<keyword evidence="3" id="KW-1185">Reference proteome</keyword>
<dbReference type="Gene3D" id="3.30.420.10">
    <property type="entry name" value="Ribonuclease H-like superfamily/Ribonuclease H"/>
    <property type="match status" value="1"/>
</dbReference>
<dbReference type="InterPro" id="IPR001888">
    <property type="entry name" value="Transposase_1"/>
</dbReference>
<evidence type="ECO:0000313" key="2">
    <source>
        <dbReference type="EMBL" id="GBP65425.1"/>
    </source>
</evidence>
<comment type="caution">
    <text evidence="2">The sequence shown here is derived from an EMBL/GenBank/DDBJ whole genome shotgun (WGS) entry which is preliminary data.</text>
</comment>
<feature type="compositionally biased region" description="Basic and acidic residues" evidence="1">
    <location>
        <begin position="440"/>
        <end position="462"/>
    </location>
</feature>
<reference evidence="2 3" key="1">
    <citation type="journal article" date="2019" name="Commun. Biol.">
        <title>The bagworm genome reveals a unique fibroin gene that provides high tensile strength.</title>
        <authorList>
            <person name="Kono N."/>
            <person name="Nakamura H."/>
            <person name="Ohtoshi R."/>
            <person name="Tomita M."/>
            <person name="Numata K."/>
            <person name="Arakawa K."/>
        </authorList>
    </citation>
    <scope>NUCLEOTIDE SEQUENCE [LARGE SCALE GENOMIC DNA]</scope>
</reference>
<proteinExistence type="predicted"/>
<organism evidence="2 3">
    <name type="scientific">Eumeta variegata</name>
    <name type="common">Bagworm moth</name>
    <name type="synonym">Eumeta japonica</name>
    <dbReference type="NCBI Taxonomy" id="151549"/>
    <lineage>
        <taxon>Eukaryota</taxon>
        <taxon>Metazoa</taxon>
        <taxon>Ecdysozoa</taxon>
        <taxon>Arthropoda</taxon>
        <taxon>Hexapoda</taxon>
        <taxon>Insecta</taxon>
        <taxon>Pterygota</taxon>
        <taxon>Neoptera</taxon>
        <taxon>Endopterygota</taxon>
        <taxon>Lepidoptera</taxon>
        <taxon>Glossata</taxon>
        <taxon>Ditrysia</taxon>
        <taxon>Tineoidea</taxon>
        <taxon>Psychidae</taxon>
        <taxon>Oiketicinae</taxon>
        <taxon>Eumeta</taxon>
    </lineage>
</organism>
<dbReference type="InterPro" id="IPR036397">
    <property type="entry name" value="RNaseH_sf"/>
</dbReference>
<feature type="region of interest" description="Disordered" evidence="1">
    <location>
        <begin position="339"/>
        <end position="360"/>
    </location>
</feature>
<dbReference type="GO" id="GO:0003676">
    <property type="term" value="F:nucleic acid binding"/>
    <property type="evidence" value="ECO:0007669"/>
    <property type="project" value="InterPro"/>
</dbReference>
<gene>
    <name evidence="2" type="ORF">EVAR_103307_1</name>
</gene>
<dbReference type="AlphaFoldDB" id="A0A4C1XT87"/>
<accession>A0A4C1XT87</accession>
<dbReference type="EMBL" id="BGZK01000928">
    <property type="protein sequence ID" value="GBP65425.1"/>
    <property type="molecule type" value="Genomic_DNA"/>
</dbReference>
<dbReference type="Pfam" id="PF01359">
    <property type="entry name" value="Transposase_1"/>
    <property type="match status" value="1"/>
</dbReference>
<protein>
    <submittedName>
        <fullName evidence="2">Uncharacterized protein</fullName>
    </submittedName>
</protein>
<feature type="region of interest" description="Disordered" evidence="1">
    <location>
        <begin position="436"/>
        <end position="474"/>
    </location>
</feature>
<evidence type="ECO:0000313" key="3">
    <source>
        <dbReference type="Proteomes" id="UP000299102"/>
    </source>
</evidence>
<dbReference type="OrthoDB" id="7456848at2759"/>
<feature type="region of interest" description="Disordered" evidence="1">
    <location>
        <begin position="514"/>
        <end position="533"/>
    </location>
</feature>
<evidence type="ECO:0000256" key="1">
    <source>
        <dbReference type="SAM" id="MobiDB-lite"/>
    </source>
</evidence>
<sequence>MLWVWKSIIHYEFLPPGKTISSYLCCQQLMRLKREVKKKRPELINSKSVVFHHNNVRPYRSLATQQIKSVWVDLGQQENRFIERVNYTRFSVNLGSAAQEDSALYMYNVRPSASRTKRLGELAVSWRHIYRGGGAVSGDDRRGAGDAARPRQIYTAVYFTVVTYGIEILPTDFCVPATKYFLDFSSGIRDNGKIFSYGGGVRLRRPAYRYLIELNNSEHRARVSALERGARAGGGASVTYLPAGCTSGRTHLTFVQLFRRTARGQWAGASQCDAALDVINHGPRPARRAAPAAALTYNPPLQVNVRDHPGSRSDIILLYQRKNIKKDIRTAARADRAGDARNSCGDLTRRRRPPPARAGGHCCRGAAWAAHGCFAYRYRLLALKQNILIRVADAFEDLIRISLTRPGPLGRTPAQGRVPLKLTILQLSGDSNFKYQRFRSASDGHDRDRDRNPNRNQRRDPYSDLIFSANEPTDGRQLANEDKRLQGNTMKILKSRKFVRTARQSGCHRYVSEDVRSTAPPGRRAPRTIDPGDSSLKLLEQCLDARGNMADAPRALTENVSMRKH</sequence>
<dbReference type="Proteomes" id="UP000299102">
    <property type="component" value="Unassembled WGS sequence"/>
</dbReference>
<name>A0A4C1XT87_EUMVA</name>